<keyword evidence="1" id="KW-1133">Transmembrane helix</keyword>
<feature type="transmembrane region" description="Helical" evidence="1">
    <location>
        <begin position="174"/>
        <end position="195"/>
    </location>
</feature>
<accession>A0A7X2MVX3</accession>
<keyword evidence="1" id="KW-0472">Membrane</keyword>
<dbReference type="PIRSF" id="PIRSF038973">
    <property type="entry name" value="SpoIIM"/>
    <property type="match status" value="1"/>
</dbReference>
<evidence type="ECO:0000313" key="2">
    <source>
        <dbReference type="EMBL" id="MSR90056.1"/>
    </source>
</evidence>
<dbReference type="Proteomes" id="UP000460287">
    <property type="component" value="Unassembled WGS sequence"/>
</dbReference>
<sequence>MMNMYFKNKFRNIRMNNVFLIITIAFFLTGIILGVNSVAYTKGNTSDLNSYFKELFTFISSRDISYKEVLLSSILSNLTIFMIIFILGNWALGSPFVFLIMLFKGYMMGYTFTVFIQMFNVKGLCVSLVGIVPQNLIYLPCFIMLATIASSYSYDKLKNKFQKINKTEFINEYVNASLSIAVPIVVAIIFETFLLPNILKMVILKLNI</sequence>
<dbReference type="Pfam" id="PF01944">
    <property type="entry name" value="SpoIIM"/>
    <property type="match status" value="1"/>
</dbReference>
<feature type="transmembrane region" description="Helical" evidence="1">
    <location>
        <begin position="80"/>
        <end position="103"/>
    </location>
</feature>
<dbReference type="InterPro" id="IPR014196">
    <property type="entry name" value="SpoIIM"/>
</dbReference>
<evidence type="ECO:0000313" key="3">
    <source>
        <dbReference type="Proteomes" id="UP000460287"/>
    </source>
</evidence>
<dbReference type="NCBIfam" id="TIGR02831">
    <property type="entry name" value="spo_II_M"/>
    <property type="match status" value="1"/>
</dbReference>
<dbReference type="InterPro" id="IPR002798">
    <property type="entry name" value="SpoIIM-like"/>
</dbReference>
<keyword evidence="1" id="KW-0812">Transmembrane</keyword>
<protein>
    <submittedName>
        <fullName evidence="2">Stage II sporulation protein M</fullName>
    </submittedName>
</protein>
<dbReference type="EMBL" id="VULX01000001">
    <property type="protein sequence ID" value="MSR90056.1"/>
    <property type="molecule type" value="Genomic_DNA"/>
</dbReference>
<proteinExistence type="predicted"/>
<comment type="caution">
    <text evidence="2">The sequence shown here is derived from an EMBL/GenBank/DDBJ whole genome shotgun (WGS) entry which is preliminary data.</text>
</comment>
<keyword evidence="3" id="KW-1185">Reference proteome</keyword>
<gene>
    <name evidence="2" type="primary">spoIIM</name>
    <name evidence="2" type="ORF">FYJ33_01165</name>
</gene>
<feature type="transmembrane region" description="Helical" evidence="1">
    <location>
        <begin position="110"/>
        <end position="131"/>
    </location>
</feature>
<reference evidence="2 3" key="1">
    <citation type="submission" date="2019-08" db="EMBL/GenBank/DDBJ databases">
        <title>In-depth cultivation of the pig gut microbiome towards novel bacterial diversity and tailored functional studies.</title>
        <authorList>
            <person name="Wylensek D."/>
            <person name="Hitch T.C.A."/>
            <person name="Clavel T."/>
        </authorList>
    </citation>
    <scope>NUCLEOTIDE SEQUENCE [LARGE SCALE GENOMIC DNA]</scope>
    <source>
        <strain evidence="2 3">WCA-383-APC-5B</strain>
    </source>
</reference>
<name>A0A7X2MVX3_9CLOT</name>
<dbReference type="RefSeq" id="WP_154529932.1">
    <property type="nucleotide sequence ID" value="NZ_JAQXTV010000216.1"/>
</dbReference>
<feature type="transmembrane region" description="Helical" evidence="1">
    <location>
        <begin position="137"/>
        <end position="154"/>
    </location>
</feature>
<organism evidence="2 3">
    <name type="scientific">Inconstantimicrobium porci</name>
    <dbReference type="NCBI Taxonomy" id="2652291"/>
    <lineage>
        <taxon>Bacteria</taxon>
        <taxon>Bacillati</taxon>
        <taxon>Bacillota</taxon>
        <taxon>Clostridia</taxon>
        <taxon>Eubacteriales</taxon>
        <taxon>Clostridiaceae</taxon>
        <taxon>Inconstantimicrobium</taxon>
    </lineage>
</organism>
<evidence type="ECO:0000256" key="1">
    <source>
        <dbReference type="SAM" id="Phobius"/>
    </source>
</evidence>
<dbReference type="AlphaFoldDB" id="A0A7X2MVX3"/>